<keyword evidence="4 8" id="KW-1133">Transmembrane helix</keyword>
<feature type="transmembrane region" description="Helical" evidence="8">
    <location>
        <begin position="335"/>
        <end position="362"/>
    </location>
</feature>
<dbReference type="InterPro" id="IPR025857">
    <property type="entry name" value="MacB_PCD"/>
</dbReference>
<keyword evidence="2" id="KW-1003">Cell membrane</keyword>
<sequence length="952" mass="101309">MNLTWKLFIAQARHQKVRLALTALAMVAAVGVVLWVVSAYETIASRFDEQTEEFVGNYDVFVVPRSIEDSLSPELTTRLEHDPVVAAANPVAQFRMMFRKAEVPKPADQIATQQAAGSPPGRGLGRMGPMVVGTSSLEPRYPLSDGRWLAAGTTQEAVVSSGVAEALALKPGDGIEFRIKPGDVLKLTVVGITEQVDEVEFAMTRTKGGAPGGTNRGPASLAAYVPLDVIEDLTGAPAKLNLVELRLKPDAKADQLASTVGASNPAAELLRPEDVKAKLSGGFAAQAARKQAYFVTALSILASAFIIFTTLSMGVNERARQLAVLRAVGLKRSQVARLVLMEALALALLGWVGGLVGGWLLLKGLAAARPAMFPHGVTLGGSSVVLTGACSLAGALLASIFPIWKATRISPLEAMAPVQIAPRRSHWYIAVAAVSFLLIAINPVLTFLPTIDESLRFVLILAVGVPATVAGFVLLAPLVVSAVEAVFSPFVSRLLRLQTNLVRTQLSSNMWRSAGIAASLMLGLGLYTATQVWGWSMLGGFLPGRWTPNTIVKFSPALPAESLEKVKATPGIVSDSFLPIAVEQTKLVGDPLKSGDRDSAVRQDNVTLIGVDPHRAFGGNHPLFDMKFIEGNPADALEQLKQGRYCLVPETFRSIAGLGVGDRIGLIPPRNKEQPVDYTIAGVISMPGSNWITKTSGLRKQSVRTGGLVFASPEFVRKDFDLPEAEFLWFNAEPGVTKAHLEERLKPYATTEVRLPREGTERPTGAGRGRPGAAPSEGGAARRGGGPGGEPIQVTLLGDVRDGLRARGGDAIQAMGWLPLITLLVVSLGVVNTIAASVRARRWEFGILRAVGLTRWGLCRLVMSEALMVALVASLLSLAFGILTGWTCLGLVRYVSNAWFEGVATPFTIPWRQLAAGYGLCFLVCFLAALWPAISSGRAEPLNLLQAGRSAT</sequence>
<feature type="region of interest" description="Disordered" evidence="7">
    <location>
        <begin position="751"/>
        <end position="790"/>
    </location>
</feature>
<evidence type="ECO:0000256" key="8">
    <source>
        <dbReference type="SAM" id="Phobius"/>
    </source>
</evidence>
<feature type="domain" description="ABC3 transporter permease C-terminal" evidence="9">
    <location>
        <begin position="294"/>
        <end position="411"/>
    </location>
</feature>
<feature type="transmembrane region" description="Helical" evidence="8">
    <location>
        <begin position="866"/>
        <end position="895"/>
    </location>
</feature>
<name>A0A517S922_9PLAN</name>
<keyword evidence="3 8" id="KW-0812">Transmembrane</keyword>
<keyword evidence="5 8" id="KW-0472">Membrane</keyword>
<evidence type="ECO:0000259" key="10">
    <source>
        <dbReference type="Pfam" id="PF12704"/>
    </source>
</evidence>
<evidence type="ECO:0000256" key="6">
    <source>
        <dbReference type="ARBA" id="ARBA00038076"/>
    </source>
</evidence>
<dbReference type="KEGG" id="ccos:Pan44_06430"/>
<feature type="transmembrane region" description="Helical" evidence="8">
    <location>
        <begin position="511"/>
        <end position="535"/>
    </location>
</feature>
<feature type="transmembrane region" description="Helical" evidence="8">
    <location>
        <begin position="457"/>
        <end position="490"/>
    </location>
</feature>
<proteinExistence type="inferred from homology"/>
<evidence type="ECO:0000256" key="4">
    <source>
        <dbReference type="ARBA" id="ARBA00022989"/>
    </source>
</evidence>
<evidence type="ECO:0000256" key="2">
    <source>
        <dbReference type="ARBA" id="ARBA00022475"/>
    </source>
</evidence>
<feature type="transmembrane region" description="Helical" evidence="8">
    <location>
        <begin position="915"/>
        <end position="934"/>
    </location>
</feature>
<dbReference type="OrthoDB" id="221467at2"/>
<evidence type="ECO:0000256" key="3">
    <source>
        <dbReference type="ARBA" id="ARBA00022692"/>
    </source>
</evidence>
<feature type="transmembrane region" description="Helical" evidence="8">
    <location>
        <begin position="814"/>
        <end position="835"/>
    </location>
</feature>
<dbReference type="EMBL" id="CP036271">
    <property type="protein sequence ID" value="QDT52631.1"/>
    <property type="molecule type" value="Genomic_DNA"/>
</dbReference>
<keyword evidence="12" id="KW-1185">Reference proteome</keyword>
<dbReference type="Proteomes" id="UP000315700">
    <property type="component" value="Chromosome"/>
</dbReference>
<dbReference type="AlphaFoldDB" id="A0A517S922"/>
<dbReference type="RefSeq" id="WP_145027148.1">
    <property type="nucleotide sequence ID" value="NZ_CP036271.1"/>
</dbReference>
<comment type="subcellular location">
    <subcellularLocation>
        <location evidence="1">Cell membrane</location>
        <topology evidence="1">Multi-pass membrane protein</topology>
    </subcellularLocation>
</comment>
<feature type="transmembrane region" description="Helical" evidence="8">
    <location>
        <begin position="292"/>
        <end position="315"/>
    </location>
</feature>
<dbReference type="InParanoid" id="A0A517S922"/>
<dbReference type="PANTHER" id="PTHR30572">
    <property type="entry name" value="MEMBRANE COMPONENT OF TRANSPORTER-RELATED"/>
    <property type="match status" value="1"/>
</dbReference>
<feature type="domain" description="ABC3 transporter permease C-terminal" evidence="9">
    <location>
        <begin position="819"/>
        <end position="940"/>
    </location>
</feature>
<evidence type="ECO:0000256" key="5">
    <source>
        <dbReference type="ARBA" id="ARBA00023136"/>
    </source>
</evidence>
<evidence type="ECO:0000256" key="1">
    <source>
        <dbReference type="ARBA" id="ARBA00004651"/>
    </source>
</evidence>
<evidence type="ECO:0000256" key="7">
    <source>
        <dbReference type="SAM" id="MobiDB-lite"/>
    </source>
</evidence>
<feature type="transmembrane region" description="Helical" evidence="8">
    <location>
        <begin position="382"/>
        <end position="404"/>
    </location>
</feature>
<reference evidence="11 12" key="1">
    <citation type="submission" date="2019-02" db="EMBL/GenBank/DDBJ databases">
        <title>Deep-cultivation of Planctomycetes and their phenomic and genomic characterization uncovers novel biology.</title>
        <authorList>
            <person name="Wiegand S."/>
            <person name="Jogler M."/>
            <person name="Boedeker C."/>
            <person name="Pinto D."/>
            <person name="Vollmers J."/>
            <person name="Rivas-Marin E."/>
            <person name="Kohn T."/>
            <person name="Peeters S.H."/>
            <person name="Heuer A."/>
            <person name="Rast P."/>
            <person name="Oberbeckmann S."/>
            <person name="Bunk B."/>
            <person name="Jeske O."/>
            <person name="Meyerdierks A."/>
            <person name="Storesund J.E."/>
            <person name="Kallscheuer N."/>
            <person name="Luecker S."/>
            <person name="Lage O.M."/>
            <person name="Pohl T."/>
            <person name="Merkel B.J."/>
            <person name="Hornburger P."/>
            <person name="Mueller R.-W."/>
            <person name="Bruemmer F."/>
            <person name="Labrenz M."/>
            <person name="Spormann A.M."/>
            <person name="Op den Camp H."/>
            <person name="Overmann J."/>
            <person name="Amann R."/>
            <person name="Jetten M.S.M."/>
            <person name="Mascher T."/>
            <person name="Medema M.H."/>
            <person name="Devos D.P."/>
            <person name="Kaster A.-K."/>
            <person name="Ovreas L."/>
            <person name="Rohde M."/>
            <person name="Galperin M.Y."/>
            <person name="Jogler C."/>
        </authorList>
    </citation>
    <scope>NUCLEOTIDE SEQUENCE [LARGE SCALE GENOMIC DNA]</scope>
    <source>
        <strain evidence="11 12">Pan44</strain>
    </source>
</reference>
<evidence type="ECO:0000259" key="9">
    <source>
        <dbReference type="Pfam" id="PF02687"/>
    </source>
</evidence>
<dbReference type="Pfam" id="PF02687">
    <property type="entry name" value="FtsX"/>
    <property type="match status" value="2"/>
</dbReference>
<feature type="transmembrane region" description="Helical" evidence="8">
    <location>
        <begin position="425"/>
        <end position="445"/>
    </location>
</feature>
<gene>
    <name evidence="11" type="primary">ytrF_1</name>
    <name evidence="11" type="ORF">Pan44_06430</name>
</gene>
<dbReference type="Pfam" id="PF12704">
    <property type="entry name" value="MacB_PCD"/>
    <property type="match status" value="1"/>
</dbReference>
<protein>
    <submittedName>
        <fullName evidence="11">ABC transporter permease YtrF</fullName>
    </submittedName>
</protein>
<organism evidence="11 12">
    <name type="scientific">Caulifigura coniformis</name>
    <dbReference type="NCBI Taxonomy" id="2527983"/>
    <lineage>
        <taxon>Bacteria</taxon>
        <taxon>Pseudomonadati</taxon>
        <taxon>Planctomycetota</taxon>
        <taxon>Planctomycetia</taxon>
        <taxon>Planctomycetales</taxon>
        <taxon>Planctomycetaceae</taxon>
        <taxon>Caulifigura</taxon>
    </lineage>
</organism>
<comment type="similarity">
    <text evidence="6">Belongs to the ABC-4 integral membrane protein family.</text>
</comment>
<dbReference type="PANTHER" id="PTHR30572:SF4">
    <property type="entry name" value="ABC TRANSPORTER PERMEASE YTRF"/>
    <property type="match status" value="1"/>
</dbReference>
<dbReference type="InterPro" id="IPR050250">
    <property type="entry name" value="Macrolide_Exporter_MacB"/>
</dbReference>
<dbReference type="InterPro" id="IPR003838">
    <property type="entry name" value="ABC3_permease_C"/>
</dbReference>
<dbReference type="GO" id="GO:0005886">
    <property type="term" value="C:plasma membrane"/>
    <property type="evidence" value="ECO:0007669"/>
    <property type="project" value="UniProtKB-SubCell"/>
</dbReference>
<feature type="domain" description="MacB-like periplasmic core" evidence="10">
    <location>
        <begin position="20"/>
        <end position="258"/>
    </location>
</feature>
<dbReference type="GO" id="GO:0022857">
    <property type="term" value="F:transmembrane transporter activity"/>
    <property type="evidence" value="ECO:0007669"/>
    <property type="project" value="TreeGrafter"/>
</dbReference>
<evidence type="ECO:0000313" key="11">
    <source>
        <dbReference type="EMBL" id="QDT52631.1"/>
    </source>
</evidence>
<evidence type="ECO:0000313" key="12">
    <source>
        <dbReference type="Proteomes" id="UP000315700"/>
    </source>
</evidence>
<accession>A0A517S922</accession>